<reference evidence="1" key="1">
    <citation type="journal article" date="2019" name="bioRxiv">
        <title>The Genome of the Zebra Mussel, Dreissena polymorpha: A Resource for Invasive Species Research.</title>
        <authorList>
            <person name="McCartney M.A."/>
            <person name="Auch B."/>
            <person name="Kono T."/>
            <person name="Mallez S."/>
            <person name="Zhang Y."/>
            <person name="Obille A."/>
            <person name="Becker A."/>
            <person name="Abrahante J.E."/>
            <person name="Garbe J."/>
            <person name="Badalamenti J.P."/>
            <person name="Herman A."/>
            <person name="Mangelson H."/>
            <person name="Liachko I."/>
            <person name="Sullivan S."/>
            <person name="Sone E.D."/>
            <person name="Koren S."/>
            <person name="Silverstein K.A.T."/>
            <person name="Beckman K.B."/>
            <person name="Gohl D.M."/>
        </authorList>
    </citation>
    <scope>NUCLEOTIDE SEQUENCE</scope>
    <source>
        <strain evidence="1">Duluth1</strain>
        <tissue evidence="1">Whole animal</tissue>
    </source>
</reference>
<gene>
    <name evidence="1" type="ORF">DPMN_193862</name>
</gene>
<proteinExistence type="predicted"/>
<accession>A0A9D4BGH4</accession>
<comment type="caution">
    <text evidence="1">The sequence shown here is derived from an EMBL/GenBank/DDBJ whole genome shotgun (WGS) entry which is preliminary data.</text>
</comment>
<protein>
    <submittedName>
        <fullName evidence="1">Uncharacterized protein</fullName>
    </submittedName>
</protein>
<sequence>MVYIPYIPWGFHVRDCLSYWMQACEGCGLPTANVSEECLFQLAACVFISIILRWRSCLASGS</sequence>
<dbReference type="EMBL" id="JAIWYP010000020">
    <property type="protein sequence ID" value="KAH3692708.1"/>
    <property type="molecule type" value="Genomic_DNA"/>
</dbReference>
<evidence type="ECO:0000313" key="1">
    <source>
        <dbReference type="EMBL" id="KAH3692708.1"/>
    </source>
</evidence>
<reference evidence="1" key="2">
    <citation type="submission" date="2020-11" db="EMBL/GenBank/DDBJ databases">
        <authorList>
            <person name="McCartney M.A."/>
            <person name="Auch B."/>
            <person name="Kono T."/>
            <person name="Mallez S."/>
            <person name="Becker A."/>
            <person name="Gohl D.M."/>
            <person name="Silverstein K.A.T."/>
            <person name="Koren S."/>
            <person name="Bechman K.B."/>
            <person name="Herman A."/>
            <person name="Abrahante J.E."/>
            <person name="Garbe J."/>
        </authorList>
    </citation>
    <scope>NUCLEOTIDE SEQUENCE</scope>
    <source>
        <strain evidence="1">Duluth1</strain>
        <tissue evidence="1">Whole animal</tissue>
    </source>
</reference>
<organism evidence="1 2">
    <name type="scientific">Dreissena polymorpha</name>
    <name type="common">Zebra mussel</name>
    <name type="synonym">Mytilus polymorpha</name>
    <dbReference type="NCBI Taxonomy" id="45954"/>
    <lineage>
        <taxon>Eukaryota</taxon>
        <taxon>Metazoa</taxon>
        <taxon>Spiralia</taxon>
        <taxon>Lophotrochozoa</taxon>
        <taxon>Mollusca</taxon>
        <taxon>Bivalvia</taxon>
        <taxon>Autobranchia</taxon>
        <taxon>Heteroconchia</taxon>
        <taxon>Euheterodonta</taxon>
        <taxon>Imparidentia</taxon>
        <taxon>Neoheterodontei</taxon>
        <taxon>Myida</taxon>
        <taxon>Dreissenoidea</taxon>
        <taxon>Dreissenidae</taxon>
        <taxon>Dreissena</taxon>
    </lineage>
</organism>
<keyword evidence="2" id="KW-1185">Reference proteome</keyword>
<dbReference type="Proteomes" id="UP000828390">
    <property type="component" value="Unassembled WGS sequence"/>
</dbReference>
<dbReference type="AlphaFoldDB" id="A0A9D4BGH4"/>
<name>A0A9D4BGH4_DREPO</name>
<evidence type="ECO:0000313" key="2">
    <source>
        <dbReference type="Proteomes" id="UP000828390"/>
    </source>
</evidence>